<feature type="domain" description="Large ribosomal subunit protein uL5 N-terminal" evidence="7">
    <location>
        <begin position="28"/>
        <end position="84"/>
    </location>
</feature>
<evidence type="ECO:0000256" key="1">
    <source>
        <dbReference type="ARBA" id="ARBA00008553"/>
    </source>
</evidence>
<keyword evidence="10" id="KW-1185">Reference proteome</keyword>
<evidence type="ECO:0000256" key="4">
    <source>
        <dbReference type="ARBA" id="ARBA00035245"/>
    </source>
</evidence>
<gene>
    <name evidence="5 9" type="primary">rplE</name>
    <name evidence="9" type="ORF">Poly24_46930</name>
</gene>
<dbReference type="NCBIfam" id="NF000585">
    <property type="entry name" value="PRK00010.1"/>
    <property type="match status" value="1"/>
</dbReference>
<dbReference type="GO" id="GO:0000049">
    <property type="term" value="F:tRNA binding"/>
    <property type="evidence" value="ECO:0007669"/>
    <property type="project" value="UniProtKB-UniRule"/>
</dbReference>
<dbReference type="SUPFAM" id="SSF55282">
    <property type="entry name" value="RL5-like"/>
    <property type="match status" value="1"/>
</dbReference>
<comment type="similarity">
    <text evidence="1 5 6">Belongs to the universal ribosomal protein uL5 family.</text>
</comment>
<evidence type="ECO:0000256" key="5">
    <source>
        <dbReference type="HAMAP-Rule" id="MF_01333"/>
    </source>
</evidence>
<keyword evidence="2 5" id="KW-0689">Ribosomal protein</keyword>
<comment type="subunit">
    <text evidence="5">Part of the 50S ribosomal subunit; part of the 5S rRNA/L5/L18/L25 subcomplex. Contacts the 5S rRNA and the P site tRNA. Forms a bridge to the 30S subunit in the 70S ribosome.</text>
</comment>
<dbReference type="InterPro" id="IPR031310">
    <property type="entry name" value="Ribosomal_uL5_N"/>
</dbReference>
<dbReference type="KEGG" id="rcf:Poly24_46930"/>
<evidence type="ECO:0000313" key="9">
    <source>
        <dbReference type="EMBL" id="QDV70960.1"/>
    </source>
</evidence>
<protein>
    <recommendedName>
        <fullName evidence="4 5">Large ribosomal subunit protein uL5</fullName>
    </recommendedName>
</protein>
<dbReference type="Pfam" id="PF00281">
    <property type="entry name" value="Ribosomal_L5"/>
    <property type="match status" value="1"/>
</dbReference>
<dbReference type="GO" id="GO:0019843">
    <property type="term" value="F:rRNA binding"/>
    <property type="evidence" value="ECO:0007669"/>
    <property type="project" value="UniProtKB-UniRule"/>
</dbReference>
<dbReference type="GO" id="GO:1990904">
    <property type="term" value="C:ribonucleoprotein complex"/>
    <property type="evidence" value="ECO:0007669"/>
    <property type="project" value="UniProtKB-KW"/>
</dbReference>
<keyword evidence="3 5" id="KW-0687">Ribonucleoprotein</keyword>
<accession>A0A518JZJ3</accession>
<evidence type="ECO:0000313" key="10">
    <source>
        <dbReference type="Proteomes" id="UP000315082"/>
    </source>
</evidence>
<dbReference type="GO" id="GO:0006412">
    <property type="term" value="P:translation"/>
    <property type="evidence" value="ECO:0007669"/>
    <property type="project" value="UniProtKB-UniRule"/>
</dbReference>
<dbReference type="PANTHER" id="PTHR11994">
    <property type="entry name" value="60S RIBOSOMAL PROTEIN L11-RELATED"/>
    <property type="match status" value="1"/>
</dbReference>
<dbReference type="OrthoDB" id="9806626at2"/>
<evidence type="ECO:0000256" key="3">
    <source>
        <dbReference type="ARBA" id="ARBA00023274"/>
    </source>
</evidence>
<evidence type="ECO:0000256" key="6">
    <source>
        <dbReference type="RuleBase" id="RU003930"/>
    </source>
</evidence>
<dbReference type="GO" id="GO:0003735">
    <property type="term" value="F:structural constituent of ribosome"/>
    <property type="evidence" value="ECO:0007669"/>
    <property type="project" value="InterPro"/>
</dbReference>
<evidence type="ECO:0000259" key="8">
    <source>
        <dbReference type="Pfam" id="PF00673"/>
    </source>
</evidence>
<dbReference type="InterPro" id="IPR002132">
    <property type="entry name" value="Ribosomal_uL5"/>
</dbReference>
<dbReference type="Gene3D" id="3.30.1440.10">
    <property type="match status" value="1"/>
</dbReference>
<evidence type="ECO:0000259" key="7">
    <source>
        <dbReference type="Pfam" id="PF00281"/>
    </source>
</evidence>
<evidence type="ECO:0000256" key="2">
    <source>
        <dbReference type="ARBA" id="ARBA00022980"/>
    </source>
</evidence>
<dbReference type="RefSeq" id="WP_145101018.1">
    <property type="nucleotide sequence ID" value="NZ_CP036348.1"/>
</dbReference>
<organism evidence="9 10">
    <name type="scientific">Rosistilla carotiformis</name>
    <dbReference type="NCBI Taxonomy" id="2528017"/>
    <lineage>
        <taxon>Bacteria</taxon>
        <taxon>Pseudomonadati</taxon>
        <taxon>Planctomycetota</taxon>
        <taxon>Planctomycetia</taxon>
        <taxon>Pirellulales</taxon>
        <taxon>Pirellulaceae</taxon>
        <taxon>Rosistilla</taxon>
    </lineage>
</organism>
<dbReference type="PIRSF" id="PIRSF002161">
    <property type="entry name" value="Ribosomal_L5"/>
    <property type="match status" value="1"/>
</dbReference>
<comment type="function">
    <text evidence="5">This is 1 of the proteins that bind and probably mediate the attachment of the 5S RNA into the large ribosomal subunit, where it forms part of the central protuberance. In the 70S ribosome it contacts protein S13 of the 30S subunit (bridge B1b), connecting the 2 subunits; this bridge is implicated in subunit movement. Contacts the P site tRNA; the 5S rRNA and some of its associated proteins might help stabilize positioning of ribosome-bound tRNAs.</text>
</comment>
<feature type="domain" description="Large ribosomal subunit protein uL5 C-terminal" evidence="8">
    <location>
        <begin position="89"/>
        <end position="181"/>
    </location>
</feature>
<dbReference type="FunFam" id="3.30.1440.10:FF:000001">
    <property type="entry name" value="50S ribosomal protein L5"/>
    <property type="match status" value="1"/>
</dbReference>
<dbReference type="InterPro" id="IPR020929">
    <property type="entry name" value="Ribosomal_uL5_CS"/>
</dbReference>
<dbReference type="InterPro" id="IPR022803">
    <property type="entry name" value="Ribosomal_uL5_dom_sf"/>
</dbReference>
<name>A0A518JZJ3_9BACT</name>
<dbReference type="EMBL" id="CP036348">
    <property type="protein sequence ID" value="QDV70960.1"/>
    <property type="molecule type" value="Genomic_DNA"/>
</dbReference>
<dbReference type="Proteomes" id="UP000315082">
    <property type="component" value="Chromosome"/>
</dbReference>
<dbReference type="PROSITE" id="PS00358">
    <property type="entry name" value="RIBOSOMAL_L5"/>
    <property type="match status" value="1"/>
</dbReference>
<dbReference type="Pfam" id="PF00673">
    <property type="entry name" value="Ribosomal_L5_C"/>
    <property type="match status" value="1"/>
</dbReference>
<dbReference type="InterPro" id="IPR020930">
    <property type="entry name" value="Ribosomal_uL5_bac-type"/>
</dbReference>
<dbReference type="GO" id="GO:0005840">
    <property type="term" value="C:ribosome"/>
    <property type="evidence" value="ECO:0007669"/>
    <property type="project" value="UniProtKB-KW"/>
</dbReference>
<keyword evidence="5" id="KW-0694">RNA-binding</keyword>
<keyword evidence="5" id="KW-0820">tRNA-binding</keyword>
<keyword evidence="5" id="KW-0699">rRNA-binding</keyword>
<sequence>MADYVPRLQTMYQNEIRAALQEKHGLKNPMTVPRLEKITLNMGVGSATQDKKNLETAYAAMTEIAGQKPVFTKARKSIANFRLREGMSIGCMVTLRGARMYEFLDRLVAVVLPRVRDFRGISRKAFDGRGNYSMGLSEIMVFPELNPDKFTKPQGLNITINTTAHNNDQGRDLLEMFGMPFREDPKKAAEAAEAAAAV</sequence>
<dbReference type="AlphaFoldDB" id="A0A518JZJ3"/>
<proteinExistence type="inferred from homology"/>
<dbReference type="InterPro" id="IPR031309">
    <property type="entry name" value="Ribosomal_uL5_C"/>
</dbReference>
<dbReference type="HAMAP" id="MF_01333_B">
    <property type="entry name" value="Ribosomal_uL5_B"/>
    <property type="match status" value="1"/>
</dbReference>
<reference evidence="9 10" key="1">
    <citation type="submission" date="2019-02" db="EMBL/GenBank/DDBJ databases">
        <title>Deep-cultivation of Planctomycetes and their phenomic and genomic characterization uncovers novel biology.</title>
        <authorList>
            <person name="Wiegand S."/>
            <person name="Jogler M."/>
            <person name="Boedeker C."/>
            <person name="Pinto D."/>
            <person name="Vollmers J."/>
            <person name="Rivas-Marin E."/>
            <person name="Kohn T."/>
            <person name="Peeters S.H."/>
            <person name="Heuer A."/>
            <person name="Rast P."/>
            <person name="Oberbeckmann S."/>
            <person name="Bunk B."/>
            <person name="Jeske O."/>
            <person name="Meyerdierks A."/>
            <person name="Storesund J.E."/>
            <person name="Kallscheuer N."/>
            <person name="Luecker S."/>
            <person name="Lage O.M."/>
            <person name="Pohl T."/>
            <person name="Merkel B.J."/>
            <person name="Hornburger P."/>
            <person name="Mueller R.-W."/>
            <person name="Bruemmer F."/>
            <person name="Labrenz M."/>
            <person name="Spormann A.M."/>
            <person name="Op den Camp H."/>
            <person name="Overmann J."/>
            <person name="Amann R."/>
            <person name="Jetten M.S.M."/>
            <person name="Mascher T."/>
            <person name="Medema M.H."/>
            <person name="Devos D.P."/>
            <person name="Kaster A.-K."/>
            <person name="Ovreas L."/>
            <person name="Rohde M."/>
            <person name="Galperin M.Y."/>
            <person name="Jogler C."/>
        </authorList>
    </citation>
    <scope>NUCLEOTIDE SEQUENCE [LARGE SCALE GENOMIC DNA]</scope>
    <source>
        <strain evidence="9 10">Poly24</strain>
    </source>
</reference>